<feature type="non-terminal residue" evidence="2">
    <location>
        <position position="1"/>
    </location>
</feature>
<dbReference type="AlphaFoldDB" id="A0AAV4P6X6"/>
<reference evidence="2 3" key="1">
    <citation type="submission" date="2021-06" db="EMBL/GenBank/DDBJ databases">
        <title>Caerostris darwini draft genome.</title>
        <authorList>
            <person name="Kono N."/>
            <person name="Arakawa K."/>
        </authorList>
    </citation>
    <scope>NUCLEOTIDE SEQUENCE [LARGE SCALE GENOMIC DNA]</scope>
</reference>
<accession>A0AAV4P6X6</accession>
<evidence type="ECO:0000256" key="1">
    <source>
        <dbReference type="SAM" id="MobiDB-lite"/>
    </source>
</evidence>
<dbReference type="EMBL" id="BPLQ01002442">
    <property type="protein sequence ID" value="GIX92992.1"/>
    <property type="molecule type" value="Genomic_DNA"/>
</dbReference>
<evidence type="ECO:0000313" key="3">
    <source>
        <dbReference type="Proteomes" id="UP001054837"/>
    </source>
</evidence>
<protein>
    <submittedName>
        <fullName evidence="2">Uncharacterized protein</fullName>
    </submittedName>
</protein>
<name>A0AAV4P6X6_9ARAC</name>
<organism evidence="2 3">
    <name type="scientific">Caerostris darwini</name>
    <dbReference type="NCBI Taxonomy" id="1538125"/>
    <lineage>
        <taxon>Eukaryota</taxon>
        <taxon>Metazoa</taxon>
        <taxon>Ecdysozoa</taxon>
        <taxon>Arthropoda</taxon>
        <taxon>Chelicerata</taxon>
        <taxon>Arachnida</taxon>
        <taxon>Araneae</taxon>
        <taxon>Araneomorphae</taxon>
        <taxon>Entelegynae</taxon>
        <taxon>Araneoidea</taxon>
        <taxon>Araneidae</taxon>
        <taxon>Caerostris</taxon>
    </lineage>
</organism>
<evidence type="ECO:0000313" key="2">
    <source>
        <dbReference type="EMBL" id="GIX92992.1"/>
    </source>
</evidence>
<gene>
    <name evidence="2" type="ORF">CDAR_595261</name>
</gene>
<proteinExistence type="predicted"/>
<sequence>IFHKNNLRFHSKRNLFLYSLGKAYFCTVHLPFDLDLTLGRTDGLQKQAPQTDCPERGKLVQHIILGKERMQIRAEKSSDAQVGRPLPLPLERWMVLQPPRMDLSQQEICYVISWKVLSHRNEPETISSRGTSKRRIHPLRPTPS</sequence>
<comment type="caution">
    <text evidence="2">The sequence shown here is derived from an EMBL/GenBank/DDBJ whole genome shotgun (WGS) entry which is preliminary data.</text>
</comment>
<dbReference type="Proteomes" id="UP001054837">
    <property type="component" value="Unassembled WGS sequence"/>
</dbReference>
<feature type="region of interest" description="Disordered" evidence="1">
    <location>
        <begin position="123"/>
        <end position="144"/>
    </location>
</feature>
<keyword evidence="3" id="KW-1185">Reference proteome</keyword>